<dbReference type="GO" id="GO:0006355">
    <property type="term" value="P:regulation of DNA-templated transcription"/>
    <property type="evidence" value="ECO:0007669"/>
    <property type="project" value="InterPro"/>
</dbReference>
<dbReference type="PANTHER" id="PTHR47429:SF7">
    <property type="entry name" value="GATA-FACTOR"/>
    <property type="match status" value="1"/>
</dbReference>
<dbReference type="SMART" id="SM00401">
    <property type="entry name" value="ZnF_GATA"/>
    <property type="match status" value="1"/>
</dbReference>
<keyword evidence="4" id="KW-0862">Zinc</keyword>
<dbReference type="PROSITE" id="PS50114">
    <property type="entry name" value="GATA_ZN_FINGER_2"/>
    <property type="match status" value="1"/>
</dbReference>
<dbReference type="PROSITE" id="PS00344">
    <property type="entry name" value="GATA_ZN_FINGER_1"/>
    <property type="match status" value="1"/>
</dbReference>
<evidence type="ECO:0000256" key="2">
    <source>
        <dbReference type="ARBA" id="ARBA00022643"/>
    </source>
</evidence>
<dbReference type="SUPFAM" id="SSF57716">
    <property type="entry name" value="Glucocorticoid receptor-like (DNA-binding domain)"/>
    <property type="match status" value="1"/>
</dbReference>
<dbReference type="CDD" id="cd00130">
    <property type="entry name" value="PAS"/>
    <property type="match status" value="2"/>
</dbReference>
<dbReference type="InterPro" id="IPR013655">
    <property type="entry name" value="PAS_fold_3"/>
</dbReference>
<dbReference type="Gene3D" id="3.30.50.10">
    <property type="entry name" value="Erythroid Transcription Factor GATA-1, subunit A"/>
    <property type="match status" value="1"/>
</dbReference>
<feature type="domain" description="GATA-type" evidence="7">
    <location>
        <begin position="521"/>
        <end position="553"/>
    </location>
</feature>
<dbReference type="InParanoid" id="A0A1Y1Y456"/>
<dbReference type="EMBL" id="MCFE01000261">
    <property type="protein sequence ID" value="ORX92749.1"/>
    <property type="molecule type" value="Genomic_DNA"/>
</dbReference>
<dbReference type="InterPro" id="IPR013088">
    <property type="entry name" value="Znf_NHR/GATA"/>
</dbReference>
<dbReference type="PROSITE" id="PS50112">
    <property type="entry name" value="PAS"/>
    <property type="match status" value="2"/>
</dbReference>
<keyword evidence="3" id="KW-0157">Chromophore</keyword>
<dbReference type="SUPFAM" id="SSF55785">
    <property type="entry name" value="PYP-like sensor domain (PAS domain)"/>
    <property type="match status" value="3"/>
</dbReference>
<dbReference type="Proteomes" id="UP000193498">
    <property type="component" value="Unassembled WGS sequence"/>
</dbReference>
<proteinExistence type="predicted"/>
<evidence type="ECO:0000313" key="9">
    <source>
        <dbReference type="Proteomes" id="UP000193498"/>
    </source>
</evidence>
<keyword evidence="9" id="KW-1185">Reference proteome</keyword>
<gene>
    <name evidence="8" type="ORF">K493DRAFT_285400</name>
</gene>
<keyword evidence="5" id="KW-0175">Coiled coil</keyword>
<dbReference type="InterPro" id="IPR035965">
    <property type="entry name" value="PAS-like_dom_sf"/>
</dbReference>
<accession>A0A1Y1Y456</accession>
<evidence type="ECO:0000256" key="3">
    <source>
        <dbReference type="ARBA" id="ARBA00022991"/>
    </source>
</evidence>
<dbReference type="Gene3D" id="3.30.450.20">
    <property type="entry name" value="PAS domain"/>
    <property type="match status" value="3"/>
</dbReference>
<comment type="caution">
    <text evidence="8">The sequence shown here is derived from an EMBL/GenBank/DDBJ whole genome shotgun (WGS) entry which is preliminary data.</text>
</comment>
<organism evidence="8 9">
    <name type="scientific">Basidiobolus meristosporus CBS 931.73</name>
    <dbReference type="NCBI Taxonomy" id="1314790"/>
    <lineage>
        <taxon>Eukaryota</taxon>
        <taxon>Fungi</taxon>
        <taxon>Fungi incertae sedis</taxon>
        <taxon>Zoopagomycota</taxon>
        <taxon>Entomophthoromycotina</taxon>
        <taxon>Basidiobolomycetes</taxon>
        <taxon>Basidiobolales</taxon>
        <taxon>Basidiobolaceae</taxon>
        <taxon>Basidiobolus</taxon>
    </lineage>
</organism>
<dbReference type="GO" id="GO:0008270">
    <property type="term" value="F:zinc ion binding"/>
    <property type="evidence" value="ECO:0007669"/>
    <property type="project" value="UniProtKB-KW"/>
</dbReference>
<evidence type="ECO:0000256" key="5">
    <source>
        <dbReference type="SAM" id="Coils"/>
    </source>
</evidence>
<name>A0A1Y1Y456_9FUNG</name>
<evidence type="ECO:0000313" key="8">
    <source>
        <dbReference type="EMBL" id="ORX92749.1"/>
    </source>
</evidence>
<dbReference type="GO" id="GO:0043565">
    <property type="term" value="F:sequence-specific DNA binding"/>
    <property type="evidence" value="ECO:0007669"/>
    <property type="project" value="InterPro"/>
</dbReference>
<dbReference type="Pfam" id="PF08447">
    <property type="entry name" value="PAS_3"/>
    <property type="match status" value="1"/>
</dbReference>
<protein>
    <submittedName>
        <fullName evidence="8">Uncharacterized protein</fullName>
    </submittedName>
</protein>
<dbReference type="AlphaFoldDB" id="A0A1Y1Y456"/>
<feature type="domain" description="PAS" evidence="6">
    <location>
        <begin position="219"/>
        <end position="282"/>
    </location>
</feature>
<feature type="domain" description="PAS" evidence="6">
    <location>
        <begin position="39"/>
        <end position="61"/>
    </location>
</feature>
<dbReference type="InterPro" id="IPR001610">
    <property type="entry name" value="PAC"/>
</dbReference>
<dbReference type="SMART" id="SM00091">
    <property type="entry name" value="PAS"/>
    <property type="match status" value="3"/>
</dbReference>
<dbReference type="GO" id="GO:0005634">
    <property type="term" value="C:nucleus"/>
    <property type="evidence" value="ECO:0007669"/>
    <property type="project" value="TreeGrafter"/>
</dbReference>
<dbReference type="SMART" id="SM00086">
    <property type="entry name" value="PAC"/>
    <property type="match status" value="2"/>
</dbReference>
<dbReference type="SMR" id="A0A1Y1Y456"/>
<dbReference type="NCBIfam" id="TIGR00229">
    <property type="entry name" value="sensory_box"/>
    <property type="match status" value="1"/>
</dbReference>
<keyword evidence="4" id="KW-0479">Metal-binding</keyword>
<evidence type="ECO:0000256" key="1">
    <source>
        <dbReference type="ARBA" id="ARBA00022630"/>
    </source>
</evidence>
<evidence type="ECO:0000259" key="7">
    <source>
        <dbReference type="PROSITE" id="PS50114"/>
    </source>
</evidence>
<dbReference type="InterPro" id="IPR000679">
    <property type="entry name" value="Znf_GATA"/>
</dbReference>
<dbReference type="InterPro" id="IPR000014">
    <property type="entry name" value="PAS"/>
</dbReference>
<evidence type="ECO:0000256" key="4">
    <source>
        <dbReference type="PROSITE-ProRule" id="PRU00094"/>
    </source>
</evidence>
<feature type="coiled-coil region" evidence="5">
    <location>
        <begin position="485"/>
        <end position="512"/>
    </location>
</feature>
<dbReference type="STRING" id="1314790.A0A1Y1Y456"/>
<reference evidence="8 9" key="1">
    <citation type="submission" date="2016-07" db="EMBL/GenBank/DDBJ databases">
        <title>Pervasive Adenine N6-methylation of Active Genes in Fungi.</title>
        <authorList>
            <consortium name="DOE Joint Genome Institute"/>
            <person name="Mondo S.J."/>
            <person name="Dannebaum R.O."/>
            <person name="Kuo R.C."/>
            <person name="Labutti K."/>
            <person name="Haridas S."/>
            <person name="Kuo A."/>
            <person name="Salamov A."/>
            <person name="Ahrendt S.R."/>
            <person name="Lipzen A."/>
            <person name="Sullivan W."/>
            <person name="Andreopoulos W.B."/>
            <person name="Clum A."/>
            <person name="Lindquist E."/>
            <person name="Daum C."/>
            <person name="Ramamoorthy G.K."/>
            <person name="Gryganskyi A."/>
            <person name="Culley D."/>
            <person name="Magnuson J.K."/>
            <person name="James T.Y."/>
            <person name="O'Malley M.A."/>
            <person name="Stajich J.E."/>
            <person name="Spatafora J.W."/>
            <person name="Visel A."/>
            <person name="Grigoriev I.V."/>
        </authorList>
    </citation>
    <scope>NUCLEOTIDE SEQUENCE [LARGE SCALE GENOMIC DNA]</scope>
    <source>
        <strain evidence="8 9">CBS 931.73</strain>
    </source>
</reference>
<dbReference type="PANTHER" id="PTHR47429">
    <property type="entry name" value="PROTEIN TWIN LOV 1"/>
    <property type="match status" value="1"/>
</dbReference>
<dbReference type="Pfam" id="PF00320">
    <property type="entry name" value="GATA"/>
    <property type="match status" value="1"/>
</dbReference>
<evidence type="ECO:0000259" key="6">
    <source>
        <dbReference type="PROSITE" id="PS50112"/>
    </source>
</evidence>
<dbReference type="OrthoDB" id="447251at2759"/>
<dbReference type="Pfam" id="PF13426">
    <property type="entry name" value="PAS_9"/>
    <property type="match status" value="1"/>
</dbReference>
<keyword evidence="4" id="KW-0863">Zinc-finger</keyword>
<keyword evidence="2" id="KW-0288">FMN</keyword>
<dbReference type="CDD" id="cd00202">
    <property type="entry name" value="ZnF_GATA"/>
    <property type="match status" value="1"/>
</dbReference>
<keyword evidence="1" id="KW-0285">Flavoprotein</keyword>
<sequence>MITIMSKVVTRPNPQIQLGPVDMSCAFVTVDARQYDFPIVYCSHSFEELTGYTAVEVLGRNCRFLQAPDGQVTAGSRRRFTDNNVVTSIKNCIGSAKEIQVSLVNYKKGGQPFVNLVTIIPVSLSGNDVTHFVGFQADMVDQPHEILLKMKDGIYYPGLTFPHISPLLSNGLSVGIDKFPQEAEIISEKFAASKEILNIMGVPSNIDDEIAARMWNTMLLDECDDFVHVLSLKGVFLYCSSSCKKMLEYEPEELVSTSLSSICDPNDLIPVLRELKETANDIGLISLVYRIKRKHSGYMWFEASGRILNDKSKNRKYAMLSGRPRSMYSLSREVVETFGGLSDNEFWIKLSLEGIILHVTSFCQSSLNIIPDDFEGTSLYQFVRSDRTTALTRALQQAKEGITVKLQHSIRNSKGQYVDVVSTFYPSSCATDANVPFVLCQAKTIPDNEGLFDNSSGPSSAPSLLTNKVATEVDNMFSVLGIENRTNWQYELHQLRIANKKLREELDSLIGSNGRRRKRQGKHGKVCSICFCKDSPEWRKGPSGSGILCNSCGTNKENDLQQSKPLIDEC</sequence>